<proteinExistence type="predicted"/>
<name>A0A4Z0ZHW1_9PEZI</name>
<dbReference type="Pfam" id="PF11951">
    <property type="entry name" value="Fungal_trans_2"/>
    <property type="match status" value="1"/>
</dbReference>
<evidence type="ECO:0000313" key="7">
    <source>
        <dbReference type="EMBL" id="TGJ88562.1"/>
    </source>
</evidence>
<dbReference type="InterPro" id="IPR021858">
    <property type="entry name" value="Fun_TF"/>
</dbReference>
<evidence type="ECO:0000313" key="8">
    <source>
        <dbReference type="Proteomes" id="UP000297716"/>
    </source>
</evidence>
<keyword evidence="5" id="KW-0804">Transcription</keyword>
<sequence>MAGFFGSDFWERLVLQAAHNEPAVLHAIVAIGSRHELAMQQTAKVDAVEIFALRQYGLAIKHLLDPSFGKQQRGVDVCLMLSILFACFANIKGNHALAISHIQSGVKLLRETAYDQDTGALHYQQFGSTSRINSYTSLEAYAKIFALLDSQASRMIGDYQRPFIESSSFYADQIYGDSPISFSSINDAKSTFEYGACMFSGTLDAKLSDDSVQLPQNPVNDQRSHLANLMSKFWLAVQELVQAKAVYFTPREELAAAVLQLNVLVTWISFEIEHRYPRSTATWDDFMPQLEEMVLLGEKIVSSISSSDDSRQRTISFSLESGYIIPMYAVATNCRDFRIHRRAIAVLRSITRQEGLWNSLLAAKAAERIIEIEERESRDASACADSLEALEFFSTRPLLKIDARGGRLHYTLKTQEDDTSNEVVEEVFSW</sequence>
<reference evidence="7 8" key="1">
    <citation type="submission" date="2019-03" db="EMBL/GenBank/DDBJ databases">
        <title>Draft genome sequence of Xylaria hypoxylon DSM 108379, a ubiquitous saprotrophic-parasitic fungi on hardwood.</title>
        <authorList>
            <person name="Buettner E."/>
            <person name="Leonhardt S."/>
            <person name="Gebauer A.M."/>
            <person name="Liers C."/>
            <person name="Hofrichter M."/>
            <person name="Kellner H."/>
        </authorList>
    </citation>
    <scope>NUCLEOTIDE SEQUENCE [LARGE SCALE GENOMIC DNA]</scope>
    <source>
        <strain evidence="7 8">DSM 108379</strain>
    </source>
</reference>
<keyword evidence="6" id="KW-0539">Nucleus</keyword>
<organism evidence="7 8">
    <name type="scientific">Xylaria hypoxylon</name>
    <dbReference type="NCBI Taxonomy" id="37992"/>
    <lineage>
        <taxon>Eukaryota</taxon>
        <taxon>Fungi</taxon>
        <taxon>Dikarya</taxon>
        <taxon>Ascomycota</taxon>
        <taxon>Pezizomycotina</taxon>
        <taxon>Sordariomycetes</taxon>
        <taxon>Xylariomycetidae</taxon>
        <taxon>Xylariales</taxon>
        <taxon>Xylariaceae</taxon>
        <taxon>Xylaria</taxon>
    </lineage>
</organism>
<keyword evidence="8" id="KW-1185">Reference proteome</keyword>
<evidence type="ECO:0000256" key="3">
    <source>
        <dbReference type="ARBA" id="ARBA00023015"/>
    </source>
</evidence>
<gene>
    <name evidence="7" type="ORF">E0Z10_g244</name>
</gene>
<dbReference type="PANTHER" id="PTHR36206:SF12">
    <property type="entry name" value="ASPERCRYPTIN BIOSYNTHESIS CLUSTER-SPECIFIC TRANSCRIPTION REGULATOR ATNN-RELATED"/>
    <property type="match status" value="1"/>
</dbReference>
<evidence type="ECO:0008006" key="9">
    <source>
        <dbReference type="Google" id="ProtNLM"/>
    </source>
</evidence>
<dbReference type="GO" id="GO:0046872">
    <property type="term" value="F:metal ion binding"/>
    <property type="evidence" value="ECO:0007669"/>
    <property type="project" value="UniProtKB-KW"/>
</dbReference>
<evidence type="ECO:0000256" key="6">
    <source>
        <dbReference type="ARBA" id="ARBA00023242"/>
    </source>
</evidence>
<protein>
    <recommendedName>
        <fullName evidence="9">Transcription factor domain-containing protein</fullName>
    </recommendedName>
</protein>
<evidence type="ECO:0000256" key="2">
    <source>
        <dbReference type="ARBA" id="ARBA00022833"/>
    </source>
</evidence>
<accession>A0A4Z0ZHW1</accession>
<dbReference type="GO" id="GO:0003677">
    <property type="term" value="F:DNA binding"/>
    <property type="evidence" value="ECO:0007669"/>
    <property type="project" value="UniProtKB-KW"/>
</dbReference>
<dbReference type="PANTHER" id="PTHR36206">
    <property type="entry name" value="ASPERCRYPTIN BIOSYNTHESIS CLUSTER-SPECIFIC TRANSCRIPTION REGULATOR ATNN-RELATED"/>
    <property type="match status" value="1"/>
</dbReference>
<dbReference type="OrthoDB" id="3598904at2759"/>
<dbReference type="AlphaFoldDB" id="A0A4Z0ZHW1"/>
<keyword evidence="1" id="KW-0479">Metal-binding</keyword>
<evidence type="ECO:0000256" key="5">
    <source>
        <dbReference type="ARBA" id="ARBA00023163"/>
    </source>
</evidence>
<evidence type="ECO:0000256" key="1">
    <source>
        <dbReference type="ARBA" id="ARBA00022723"/>
    </source>
</evidence>
<keyword evidence="3" id="KW-0805">Transcription regulation</keyword>
<dbReference type="STRING" id="37992.A0A4Z0ZHW1"/>
<keyword evidence="4" id="KW-0238">DNA-binding</keyword>
<keyword evidence="2" id="KW-0862">Zinc</keyword>
<evidence type="ECO:0000256" key="4">
    <source>
        <dbReference type="ARBA" id="ARBA00023125"/>
    </source>
</evidence>
<dbReference type="EMBL" id="SKBN01000002">
    <property type="protein sequence ID" value="TGJ88562.1"/>
    <property type="molecule type" value="Genomic_DNA"/>
</dbReference>
<comment type="caution">
    <text evidence="7">The sequence shown here is derived from an EMBL/GenBank/DDBJ whole genome shotgun (WGS) entry which is preliminary data.</text>
</comment>
<dbReference type="Proteomes" id="UP000297716">
    <property type="component" value="Unassembled WGS sequence"/>
</dbReference>
<dbReference type="InterPro" id="IPR052360">
    <property type="entry name" value="Transcr_Regulatory_Proteins"/>
</dbReference>